<gene>
    <name evidence="3" type="ORF">CT0861_08248</name>
</gene>
<feature type="compositionally biased region" description="Polar residues" evidence="1">
    <location>
        <begin position="270"/>
        <end position="280"/>
    </location>
</feature>
<comment type="caution">
    <text evidence="3">The sequence shown here is derived from an EMBL/GenBank/DDBJ whole genome shotgun (WGS) entry which is preliminary data.</text>
</comment>
<dbReference type="GO" id="GO:0003723">
    <property type="term" value="F:RNA binding"/>
    <property type="evidence" value="ECO:0007669"/>
    <property type="project" value="TreeGrafter"/>
</dbReference>
<dbReference type="AlphaFoldDB" id="A0A166SZX7"/>
<reference evidence="3 4" key="1">
    <citation type="submission" date="2015-06" db="EMBL/GenBank/DDBJ databases">
        <title>Survival trade-offs in plant roots during colonization by closely related pathogenic and mutualistic fungi.</title>
        <authorList>
            <person name="Hacquard S."/>
            <person name="Kracher B."/>
            <person name="Hiruma K."/>
            <person name="Weinman A."/>
            <person name="Muench P."/>
            <person name="Garrido Oter R."/>
            <person name="Ver Loren van Themaat E."/>
            <person name="Dallerey J.-F."/>
            <person name="Damm U."/>
            <person name="Henrissat B."/>
            <person name="Lespinet O."/>
            <person name="Thon M."/>
            <person name="Kemen E."/>
            <person name="McHardy A.C."/>
            <person name="Schulze-Lefert P."/>
            <person name="O'Connell R.J."/>
        </authorList>
    </citation>
    <scope>NUCLEOTIDE SEQUENCE [LARGE SCALE GENOMIC DNA]</scope>
    <source>
        <strain evidence="3 4">0861</strain>
    </source>
</reference>
<proteinExistence type="predicted"/>
<dbReference type="InterPro" id="IPR000467">
    <property type="entry name" value="G_patch_dom"/>
</dbReference>
<dbReference type="Pfam" id="PF01585">
    <property type="entry name" value="G-patch"/>
    <property type="match status" value="1"/>
</dbReference>
<dbReference type="InterPro" id="IPR011666">
    <property type="entry name" value="DUF1604"/>
</dbReference>
<dbReference type="Pfam" id="PF07713">
    <property type="entry name" value="DUF1604"/>
    <property type="match status" value="1"/>
</dbReference>
<organism evidence="3 4">
    <name type="scientific">Colletotrichum tofieldiae</name>
    <dbReference type="NCBI Taxonomy" id="708197"/>
    <lineage>
        <taxon>Eukaryota</taxon>
        <taxon>Fungi</taxon>
        <taxon>Dikarya</taxon>
        <taxon>Ascomycota</taxon>
        <taxon>Pezizomycotina</taxon>
        <taxon>Sordariomycetes</taxon>
        <taxon>Hypocreomycetidae</taxon>
        <taxon>Glomerellales</taxon>
        <taxon>Glomerellaceae</taxon>
        <taxon>Colletotrichum</taxon>
        <taxon>Colletotrichum spaethianum species complex</taxon>
    </lineage>
</organism>
<feature type="region of interest" description="Disordered" evidence="1">
    <location>
        <begin position="608"/>
        <end position="639"/>
    </location>
</feature>
<protein>
    <submittedName>
        <fullName evidence="3">G patch domain-containing protein 1</fullName>
    </submittedName>
</protein>
<accession>A0A166SZX7</accession>
<feature type="region of interest" description="Disordered" evidence="1">
    <location>
        <begin position="270"/>
        <end position="340"/>
    </location>
</feature>
<evidence type="ECO:0000256" key="1">
    <source>
        <dbReference type="SAM" id="MobiDB-lite"/>
    </source>
</evidence>
<feature type="domain" description="G-patch" evidence="2">
    <location>
        <begin position="194"/>
        <end position="264"/>
    </location>
</feature>
<dbReference type="PANTHER" id="PTHR13384:SF19">
    <property type="entry name" value="G PATCH DOMAIN-CONTAINING PROTEIN 1"/>
    <property type="match status" value="1"/>
</dbReference>
<keyword evidence="4" id="KW-1185">Reference proteome</keyword>
<dbReference type="GO" id="GO:0005634">
    <property type="term" value="C:nucleus"/>
    <property type="evidence" value="ECO:0007669"/>
    <property type="project" value="TreeGrafter"/>
</dbReference>
<dbReference type="PANTHER" id="PTHR13384">
    <property type="entry name" value="G PATCH DOMAIN-CONTAINING PROTEIN 1"/>
    <property type="match status" value="1"/>
</dbReference>
<feature type="non-terminal residue" evidence="3">
    <location>
        <position position="1"/>
    </location>
</feature>
<dbReference type="STRING" id="708197.A0A166SZX7"/>
<evidence type="ECO:0000313" key="4">
    <source>
        <dbReference type="Proteomes" id="UP000076552"/>
    </source>
</evidence>
<dbReference type="GO" id="GO:0006397">
    <property type="term" value="P:mRNA processing"/>
    <property type="evidence" value="ECO:0007669"/>
    <property type="project" value="InterPro"/>
</dbReference>
<dbReference type="EMBL" id="LFIV01000072">
    <property type="protein sequence ID" value="KZL71390.1"/>
    <property type="molecule type" value="Genomic_DNA"/>
</dbReference>
<dbReference type="Proteomes" id="UP000076552">
    <property type="component" value="Unassembled WGS sequence"/>
</dbReference>
<sequence>LRGAATIYSDGSNRLFFHRPVAQSLNHQELRQPALIVAVNPMSRSKRSHATFEADLNDQAAAHVAFGTPLPPLDPDVRDDGSYVPVHKQEVRDERGRRRLHGAFTGGWSAGYFNTVGSKEGWAPSTFVSSRTNRRKTNLDTVHHRPEDYMDEEDRADAAAAQDIRTTDPFAALGASGQGGRHPGGPAGLIRTPGDTMGFKLLRKMGWKDGQGIGPKVRRKAWLGVSTNIQPTAPAETHLFAPDDVDMVAFSRKADRRGLGTLREARLSQLYESSNNQTHRPGSGGFDVDEEDDDSVGGPRLSLGIPGKKQRQTQRGGFGVGILNDTGSDEDDPYEVGPRISYNRVLGGDKAKKKKKQPATTTVPANPTLRAKPVFISKSGPARGHVQAKCLDGKPPLQGFVVGHISESRLSRQSASHYPPPAIPPGWASVKRRLDGNQRTGYTSAADAARAAQHNPMTRAAVLGESTLPGKSIFDYMSAASRERLAAASGRTNLPPAKGEVPPEYAIPSEQRLQDRLQSMPSLAKETAIAAMSRGAGAGGPYASDEAKRARYRLYLQRAAGFGGSSLVKPPGMTDDDYINEMEEFYGCAQLFKPMTGFMATRFTTASAESKGPADSESSSDSSVQQNFRPPKAADPAEEAAKMGMYGRMTRLTEDFFPTRLLCKRFNVRPSVHVQPDSAPGASSETRGFLNALPAGVDAVKQPPYSKIDTNSMGNSSGPEVAKVLLKPADDVLKSGDKLAVEALRPSDEVFKAIFGSSSDED</sequence>
<dbReference type="PROSITE" id="PS50174">
    <property type="entry name" value="G_PATCH"/>
    <property type="match status" value="1"/>
</dbReference>
<evidence type="ECO:0000259" key="2">
    <source>
        <dbReference type="PROSITE" id="PS50174"/>
    </source>
</evidence>
<evidence type="ECO:0000313" key="3">
    <source>
        <dbReference type="EMBL" id="KZL71390.1"/>
    </source>
</evidence>
<name>A0A166SZX7_9PEZI</name>
<dbReference type="Pfam" id="PF26093">
    <property type="entry name" value="HTH_TGH"/>
    <property type="match status" value="1"/>
</dbReference>